<accession>A0A059G711</accession>
<sequence>MGDKRIMILILFTLAALFLAFATFCMFGLPYMLMGPRVFDQLAERREQQLMAGLLLAAAISLVLAPFFATGLISDAGRVQVMAETLTGFIDRA</sequence>
<dbReference type="STRING" id="1280953.HOC_11363"/>
<comment type="caution">
    <text evidence="2">The sequence shown here is derived from an EMBL/GenBank/DDBJ whole genome shotgun (WGS) entry which is preliminary data.</text>
</comment>
<evidence type="ECO:0000313" key="3">
    <source>
        <dbReference type="Proteomes" id="UP000024942"/>
    </source>
</evidence>
<evidence type="ECO:0000313" key="2">
    <source>
        <dbReference type="EMBL" id="KDA02355.1"/>
    </source>
</evidence>
<name>A0A059G711_9PROT</name>
<keyword evidence="1" id="KW-0812">Transmembrane</keyword>
<dbReference type="RefSeq" id="WP_156950469.1">
    <property type="nucleotide sequence ID" value="NZ_ARYL01000015.1"/>
</dbReference>
<protein>
    <submittedName>
        <fullName evidence="2">Uncharacterized protein</fullName>
    </submittedName>
</protein>
<feature type="transmembrane region" description="Helical" evidence="1">
    <location>
        <begin position="6"/>
        <end position="29"/>
    </location>
</feature>
<dbReference type="PATRIC" id="fig|1280953.3.peg.2292"/>
<reference evidence="2 3" key="1">
    <citation type="journal article" date="2014" name="Antonie Van Leeuwenhoek">
        <title>Hyphomonas beringensis sp. nov. and Hyphomonas chukchiensis sp. nov., isolated from surface seawater of the Bering Sea and Chukchi Sea.</title>
        <authorList>
            <person name="Li C."/>
            <person name="Lai Q."/>
            <person name="Li G."/>
            <person name="Dong C."/>
            <person name="Wang J."/>
            <person name="Liao Y."/>
            <person name="Shao Z."/>
        </authorList>
    </citation>
    <scope>NUCLEOTIDE SEQUENCE [LARGE SCALE GENOMIC DNA]</scope>
    <source>
        <strain evidence="2 3">SCH89</strain>
    </source>
</reference>
<dbReference type="AlphaFoldDB" id="A0A059G711"/>
<dbReference type="EMBL" id="ARYL01000015">
    <property type="protein sequence ID" value="KDA02355.1"/>
    <property type="molecule type" value="Genomic_DNA"/>
</dbReference>
<organism evidence="2 3">
    <name type="scientific">Hyphomonas oceanitis SCH89</name>
    <dbReference type="NCBI Taxonomy" id="1280953"/>
    <lineage>
        <taxon>Bacteria</taxon>
        <taxon>Pseudomonadati</taxon>
        <taxon>Pseudomonadota</taxon>
        <taxon>Alphaproteobacteria</taxon>
        <taxon>Hyphomonadales</taxon>
        <taxon>Hyphomonadaceae</taxon>
        <taxon>Hyphomonas</taxon>
    </lineage>
</organism>
<keyword evidence="1" id="KW-1133">Transmembrane helix</keyword>
<feature type="transmembrane region" description="Helical" evidence="1">
    <location>
        <begin position="50"/>
        <end position="73"/>
    </location>
</feature>
<dbReference type="Proteomes" id="UP000024942">
    <property type="component" value="Unassembled WGS sequence"/>
</dbReference>
<gene>
    <name evidence="2" type="ORF">HOC_11363</name>
</gene>
<proteinExistence type="predicted"/>
<keyword evidence="3" id="KW-1185">Reference proteome</keyword>
<keyword evidence="1" id="KW-0472">Membrane</keyword>
<evidence type="ECO:0000256" key="1">
    <source>
        <dbReference type="SAM" id="Phobius"/>
    </source>
</evidence>